<dbReference type="EMBL" id="JAQZAO010000005">
    <property type="protein sequence ID" value="MDD7966174.1"/>
    <property type="molecule type" value="Genomic_DNA"/>
</dbReference>
<dbReference type="InterPro" id="IPR050109">
    <property type="entry name" value="HTH-type_TetR-like_transc_reg"/>
</dbReference>
<dbReference type="PROSITE" id="PS50977">
    <property type="entry name" value="HTH_TETR_2"/>
    <property type="match status" value="1"/>
</dbReference>
<keyword evidence="7" id="KW-1185">Reference proteome</keyword>
<feature type="domain" description="HTH tetR-type" evidence="5">
    <location>
        <begin position="26"/>
        <end position="86"/>
    </location>
</feature>
<accession>A0ABT5STS7</accession>
<reference evidence="6 7" key="1">
    <citation type="submission" date="2023-02" db="EMBL/GenBank/DDBJ databases">
        <title>Genome sequencing required for Actinomycetospora new species description.</title>
        <authorList>
            <person name="Saimee Y."/>
            <person name="Duangmal K."/>
        </authorList>
    </citation>
    <scope>NUCLEOTIDE SEQUENCE [LARGE SCALE GENOMIC DNA]</scope>
    <source>
        <strain evidence="6 7">DW7H6</strain>
    </source>
</reference>
<feature type="DNA-binding region" description="H-T-H motif" evidence="4">
    <location>
        <begin position="49"/>
        <end position="68"/>
    </location>
</feature>
<dbReference type="RefSeq" id="WP_274200704.1">
    <property type="nucleotide sequence ID" value="NZ_JAQZAO010000005.1"/>
</dbReference>
<evidence type="ECO:0000313" key="7">
    <source>
        <dbReference type="Proteomes" id="UP001300763"/>
    </source>
</evidence>
<name>A0ABT5STS7_9PSEU</name>
<evidence type="ECO:0000256" key="1">
    <source>
        <dbReference type="ARBA" id="ARBA00023015"/>
    </source>
</evidence>
<protein>
    <submittedName>
        <fullName evidence="6">TetR/AcrR family transcriptional regulator</fullName>
    </submittedName>
</protein>
<organism evidence="6 7">
    <name type="scientific">Actinomycetospora lemnae</name>
    <dbReference type="NCBI Taxonomy" id="3019891"/>
    <lineage>
        <taxon>Bacteria</taxon>
        <taxon>Bacillati</taxon>
        <taxon>Actinomycetota</taxon>
        <taxon>Actinomycetes</taxon>
        <taxon>Pseudonocardiales</taxon>
        <taxon>Pseudonocardiaceae</taxon>
        <taxon>Actinomycetospora</taxon>
    </lineage>
</organism>
<evidence type="ECO:0000256" key="2">
    <source>
        <dbReference type="ARBA" id="ARBA00023125"/>
    </source>
</evidence>
<dbReference type="PANTHER" id="PTHR30055">
    <property type="entry name" value="HTH-TYPE TRANSCRIPTIONAL REGULATOR RUTR"/>
    <property type="match status" value="1"/>
</dbReference>
<dbReference type="InterPro" id="IPR041669">
    <property type="entry name" value="TetR_C_15"/>
</dbReference>
<evidence type="ECO:0000259" key="5">
    <source>
        <dbReference type="PROSITE" id="PS50977"/>
    </source>
</evidence>
<proteinExistence type="predicted"/>
<gene>
    <name evidence="6" type="ORF">PGB27_12575</name>
</gene>
<evidence type="ECO:0000256" key="4">
    <source>
        <dbReference type="PROSITE-ProRule" id="PRU00335"/>
    </source>
</evidence>
<dbReference type="PANTHER" id="PTHR30055:SF234">
    <property type="entry name" value="HTH-TYPE TRANSCRIPTIONAL REGULATOR BETI"/>
    <property type="match status" value="1"/>
</dbReference>
<dbReference type="InterPro" id="IPR009057">
    <property type="entry name" value="Homeodomain-like_sf"/>
</dbReference>
<dbReference type="SUPFAM" id="SSF46689">
    <property type="entry name" value="Homeodomain-like"/>
    <property type="match status" value="1"/>
</dbReference>
<evidence type="ECO:0000313" key="6">
    <source>
        <dbReference type="EMBL" id="MDD7966174.1"/>
    </source>
</evidence>
<keyword evidence="2 4" id="KW-0238">DNA-binding</keyword>
<sequence length="217" mass="23973">MRRAGSPRDAAQAPARPQAVLQRRGVERVTAILDAAEQLLEVEGYEAATLKAVGERAGIPTASVYHYFADRHQVDTELLRRHIGQLGDAVETALERGAPGSLEDAVDAVIDPMLTYFRAHPSTVELWFARRSDALDDMVRAFDEATAEQLWRLALDRGLLREGTPLLVVHLAFEVGSRLFDVAFRRTPTTGDDGVIDEARRLLVAYLRTYAPDPAPT</sequence>
<evidence type="ECO:0000256" key="3">
    <source>
        <dbReference type="ARBA" id="ARBA00023163"/>
    </source>
</evidence>
<keyword evidence="1" id="KW-0805">Transcription regulation</keyword>
<dbReference type="Gene3D" id="1.10.357.10">
    <property type="entry name" value="Tetracycline Repressor, domain 2"/>
    <property type="match status" value="1"/>
</dbReference>
<comment type="caution">
    <text evidence="6">The sequence shown here is derived from an EMBL/GenBank/DDBJ whole genome shotgun (WGS) entry which is preliminary data.</text>
</comment>
<dbReference type="Proteomes" id="UP001300763">
    <property type="component" value="Unassembled WGS sequence"/>
</dbReference>
<dbReference type="Pfam" id="PF00440">
    <property type="entry name" value="TetR_N"/>
    <property type="match status" value="1"/>
</dbReference>
<keyword evidence="3" id="KW-0804">Transcription</keyword>
<dbReference type="InterPro" id="IPR001647">
    <property type="entry name" value="HTH_TetR"/>
</dbReference>
<dbReference type="PRINTS" id="PR00455">
    <property type="entry name" value="HTHTETR"/>
</dbReference>
<dbReference type="Pfam" id="PF17918">
    <property type="entry name" value="TetR_C_15"/>
    <property type="match status" value="1"/>
</dbReference>